<dbReference type="Proteomes" id="UP001595735">
    <property type="component" value="Unassembled WGS sequence"/>
</dbReference>
<keyword evidence="1" id="KW-0732">Signal</keyword>
<evidence type="ECO:0000256" key="1">
    <source>
        <dbReference type="SAM" id="SignalP"/>
    </source>
</evidence>
<name>A0ABV7XSS2_9FLAO</name>
<dbReference type="RefSeq" id="WP_290302039.1">
    <property type="nucleotide sequence ID" value="NZ_JAUFQR010000003.1"/>
</dbReference>
<organism evidence="2 3">
    <name type="scientific">Chryseobacterium tructae</name>
    <dbReference type="NCBI Taxonomy" id="1037380"/>
    <lineage>
        <taxon>Bacteria</taxon>
        <taxon>Pseudomonadati</taxon>
        <taxon>Bacteroidota</taxon>
        <taxon>Flavobacteriia</taxon>
        <taxon>Flavobacteriales</taxon>
        <taxon>Weeksellaceae</taxon>
        <taxon>Chryseobacterium group</taxon>
        <taxon>Chryseobacterium</taxon>
    </lineage>
</organism>
<accession>A0ABV7XSS2</accession>
<evidence type="ECO:0000313" key="2">
    <source>
        <dbReference type="EMBL" id="MFC3754800.1"/>
    </source>
</evidence>
<feature type="chain" id="PRO_5045455850" description="Gliding motility-associated protein GldM C-terminal domain-containing protein" evidence="1">
    <location>
        <begin position="26"/>
        <end position="157"/>
    </location>
</feature>
<dbReference type="EMBL" id="JBHRYO010000001">
    <property type="protein sequence ID" value="MFC3754800.1"/>
    <property type="molecule type" value="Genomic_DNA"/>
</dbReference>
<keyword evidence="3" id="KW-1185">Reference proteome</keyword>
<evidence type="ECO:0008006" key="4">
    <source>
        <dbReference type="Google" id="ProtNLM"/>
    </source>
</evidence>
<gene>
    <name evidence="2" type="ORF">ACFONJ_02265</name>
</gene>
<reference evidence="3" key="1">
    <citation type="journal article" date="2019" name="Int. J. Syst. Evol. Microbiol.">
        <title>The Global Catalogue of Microorganisms (GCM) 10K type strain sequencing project: providing services to taxonomists for standard genome sequencing and annotation.</title>
        <authorList>
            <consortium name="The Broad Institute Genomics Platform"/>
            <consortium name="The Broad Institute Genome Sequencing Center for Infectious Disease"/>
            <person name="Wu L."/>
            <person name="Ma J."/>
        </authorList>
    </citation>
    <scope>NUCLEOTIDE SEQUENCE [LARGE SCALE GENOMIC DNA]</scope>
    <source>
        <strain evidence="3">CECT 7798</strain>
    </source>
</reference>
<evidence type="ECO:0000313" key="3">
    <source>
        <dbReference type="Proteomes" id="UP001595735"/>
    </source>
</evidence>
<sequence length="157" mass="18127">MKFILFHYRWYMICFLFFGSIQSFAQIVNKGDSQIQCTQKLKLISDRMIFTKNRQEKPIEAAIFLDPANSTIKTILKEPDQKQPSEQTYLIKNMNCTVNDNFTSGRIIYTVTSDNPDGSLYTGEFLLEATRRGTFFSNTLDSPDNKAVIPIVKFEKL</sequence>
<proteinExistence type="predicted"/>
<feature type="signal peptide" evidence="1">
    <location>
        <begin position="1"/>
        <end position="25"/>
    </location>
</feature>
<protein>
    <recommendedName>
        <fullName evidence="4">Gliding motility-associated protein GldM C-terminal domain-containing protein</fullName>
    </recommendedName>
</protein>
<comment type="caution">
    <text evidence="2">The sequence shown here is derived from an EMBL/GenBank/DDBJ whole genome shotgun (WGS) entry which is preliminary data.</text>
</comment>